<dbReference type="OrthoDB" id="9988102at2759"/>
<gene>
    <name evidence="1" type="ORF">EYC80_009756</name>
</gene>
<dbReference type="Proteomes" id="UP000326757">
    <property type="component" value="Unassembled WGS sequence"/>
</dbReference>
<dbReference type="AlphaFoldDB" id="A0A5N6JTH3"/>
<accession>A0A5N6JTH3</accession>
<name>A0A5N6JTH3_MONLA</name>
<keyword evidence="2" id="KW-1185">Reference proteome</keyword>
<sequence length="363" mass="43151">MRRFRTLQASRPKQNDLARETFETFKEMNSRHLREYGELKQRIKQKKYLATDETRQDIDWQCDDLERRLKRRQYMHMETPLLVDQDTRKRRASYQMKATELRDHTAAIFNIDLRLQWMETEKVLLQTLEAKERELGPDNISTIDSVKNNARVYFDQGKLVEAEDMYLDRETVAEVIERDVDMDEDFDSVFESSEDTPDDLQHLENFIRDLRAFESFREKLRVFTHPQKIQPPSRRNSSSVKQNIQRTTLPGTYENACKEVIMLSRGAEDTTEALIELTKVPQPPPIMTFEIIRRIPPVADEKKRIERSETLKRRGRGLWPFSGGEKYLCNGIFYSIVKDLIRLTRREQPEEKRVDKSSQHKMS</sequence>
<reference evidence="1 2" key="1">
    <citation type="submission" date="2019-06" db="EMBL/GenBank/DDBJ databases">
        <title>Genome Sequence of the Brown Rot Fungal Pathogen Monilinia laxa.</title>
        <authorList>
            <person name="De Miccolis Angelini R.M."/>
            <person name="Landi L."/>
            <person name="Abate D."/>
            <person name="Pollastro S."/>
            <person name="Romanazzi G."/>
            <person name="Faretra F."/>
        </authorList>
    </citation>
    <scope>NUCLEOTIDE SEQUENCE [LARGE SCALE GENOMIC DNA]</scope>
    <source>
        <strain evidence="1 2">Mlax316</strain>
    </source>
</reference>
<dbReference type="EMBL" id="VIGI01000015">
    <property type="protein sequence ID" value="KAB8291068.1"/>
    <property type="molecule type" value="Genomic_DNA"/>
</dbReference>
<evidence type="ECO:0000313" key="2">
    <source>
        <dbReference type="Proteomes" id="UP000326757"/>
    </source>
</evidence>
<comment type="caution">
    <text evidence="1">The sequence shown here is derived from an EMBL/GenBank/DDBJ whole genome shotgun (WGS) entry which is preliminary data.</text>
</comment>
<protein>
    <submittedName>
        <fullName evidence="1">Uncharacterized protein</fullName>
    </submittedName>
</protein>
<dbReference type="InterPro" id="IPR011990">
    <property type="entry name" value="TPR-like_helical_dom_sf"/>
</dbReference>
<evidence type="ECO:0000313" key="1">
    <source>
        <dbReference type="EMBL" id="KAB8291068.1"/>
    </source>
</evidence>
<organism evidence="1 2">
    <name type="scientific">Monilinia laxa</name>
    <name type="common">Brown rot fungus</name>
    <name type="synonym">Sclerotinia laxa</name>
    <dbReference type="NCBI Taxonomy" id="61186"/>
    <lineage>
        <taxon>Eukaryota</taxon>
        <taxon>Fungi</taxon>
        <taxon>Dikarya</taxon>
        <taxon>Ascomycota</taxon>
        <taxon>Pezizomycotina</taxon>
        <taxon>Leotiomycetes</taxon>
        <taxon>Helotiales</taxon>
        <taxon>Sclerotiniaceae</taxon>
        <taxon>Monilinia</taxon>
    </lineage>
</organism>
<dbReference type="Gene3D" id="1.25.40.10">
    <property type="entry name" value="Tetratricopeptide repeat domain"/>
    <property type="match status" value="1"/>
</dbReference>
<proteinExistence type="predicted"/>